<dbReference type="RefSeq" id="WP_236115494.1">
    <property type="nucleotide sequence ID" value="NZ_JAKGTI010000003.1"/>
</dbReference>
<name>A0ABS9EEE9_9HYPH</name>
<feature type="chain" id="PRO_5046073300" description="Lipoprotein" evidence="1">
    <location>
        <begin position="24"/>
        <end position="125"/>
    </location>
</feature>
<evidence type="ECO:0000313" key="3">
    <source>
        <dbReference type="Proteomes" id="UP001201217"/>
    </source>
</evidence>
<reference evidence="2 3" key="1">
    <citation type="submission" date="2022-01" db="EMBL/GenBank/DDBJ databases">
        <title>Maritalea mediterranea sp. nov., isolated from marine plastic residues from the Malva-rosa beach (Valencia, Spain).</title>
        <authorList>
            <person name="Vidal-Verdu A."/>
            <person name="Molina-Menor E."/>
            <person name="Pascual J."/>
            <person name="Pereto J."/>
            <person name="Porcar M."/>
        </authorList>
    </citation>
    <scope>NUCLEOTIDE SEQUENCE [LARGE SCALE GENOMIC DNA]</scope>
    <source>
        <strain evidence="2 3">P4.10X</strain>
    </source>
</reference>
<keyword evidence="1" id="KW-0732">Signal</keyword>
<organism evidence="2 3">
    <name type="scientific">Maritalea mediterranea</name>
    <dbReference type="NCBI Taxonomy" id="2909667"/>
    <lineage>
        <taxon>Bacteria</taxon>
        <taxon>Pseudomonadati</taxon>
        <taxon>Pseudomonadota</taxon>
        <taxon>Alphaproteobacteria</taxon>
        <taxon>Hyphomicrobiales</taxon>
        <taxon>Devosiaceae</taxon>
        <taxon>Maritalea</taxon>
    </lineage>
</organism>
<dbReference type="PROSITE" id="PS51257">
    <property type="entry name" value="PROKAR_LIPOPROTEIN"/>
    <property type="match status" value="1"/>
</dbReference>
<gene>
    <name evidence="2" type="ORF">L1I42_14910</name>
</gene>
<keyword evidence="3" id="KW-1185">Reference proteome</keyword>
<dbReference type="EMBL" id="JAKGTI010000003">
    <property type="protein sequence ID" value="MCF4099783.1"/>
    <property type="molecule type" value="Genomic_DNA"/>
</dbReference>
<dbReference type="Proteomes" id="UP001201217">
    <property type="component" value="Unassembled WGS sequence"/>
</dbReference>
<accession>A0ABS9EEE9</accession>
<protein>
    <recommendedName>
        <fullName evidence="4">Lipoprotein</fullName>
    </recommendedName>
</protein>
<proteinExistence type="predicted"/>
<feature type="signal peptide" evidence="1">
    <location>
        <begin position="1"/>
        <end position="23"/>
    </location>
</feature>
<evidence type="ECO:0000313" key="2">
    <source>
        <dbReference type="EMBL" id="MCF4099783.1"/>
    </source>
</evidence>
<evidence type="ECO:0000256" key="1">
    <source>
        <dbReference type="SAM" id="SignalP"/>
    </source>
</evidence>
<comment type="caution">
    <text evidence="2">The sequence shown here is derived from an EMBL/GenBank/DDBJ whole genome shotgun (WGS) entry which is preliminary data.</text>
</comment>
<sequence length="125" mass="13105">MKNISRFVAIGLTVSFLAGCASAPKDIEAAYVSPVPYQSMSCNQLRTEAEAVSARAQNAAGVQKKKANNDAAATAVSLVLFWPAAFLIKGDSAAAAEVSRLKGEMNAIETVSRQKNCGIVFKPIA</sequence>
<evidence type="ECO:0008006" key="4">
    <source>
        <dbReference type="Google" id="ProtNLM"/>
    </source>
</evidence>